<accession>A0ABS8JQL8</accession>
<dbReference type="Proteomes" id="UP001431019">
    <property type="component" value="Unassembled WGS sequence"/>
</dbReference>
<proteinExistence type="predicted"/>
<dbReference type="RefSeq" id="WP_230508362.1">
    <property type="nucleotide sequence ID" value="NZ_JAJITD010000002.1"/>
</dbReference>
<protein>
    <submittedName>
        <fullName evidence="1">ImmA/IrrE family metallo-endopeptidase</fullName>
    </submittedName>
</protein>
<evidence type="ECO:0000313" key="2">
    <source>
        <dbReference type="Proteomes" id="UP001431019"/>
    </source>
</evidence>
<name>A0ABS8JQL8_9BURK</name>
<comment type="caution">
    <text evidence="1">The sequence shown here is derived from an EMBL/GenBank/DDBJ whole genome shotgun (WGS) entry which is preliminary data.</text>
</comment>
<organism evidence="1 2">
    <name type="scientific">Paraburkholderia sejongensis</name>
    <dbReference type="NCBI Taxonomy" id="2886946"/>
    <lineage>
        <taxon>Bacteria</taxon>
        <taxon>Pseudomonadati</taxon>
        <taxon>Pseudomonadota</taxon>
        <taxon>Betaproteobacteria</taxon>
        <taxon>Burkholderiales</taxon>
        <taxon>Burkholderiaceae</taxon>
        <taxon>Paraburkholderia</taxon>
    </lineage>
</organism>
<gene>
    <name evidence="1" type="ORF">LJ656_06135</name>
</gene>
<dbReference type="EMBL" id="JAJITD010000002">
    <property type="protein sequence ID" value="MCC8392162.1"/>
    <property type="molecule type" value="Genomic_DNA"/>
</dbReference>
<sequence length="259" mass="29041">MNDHEVAREIYRALVRRTLIYVPPSSQVKRIIQEERANKQRRPGPYAGVVAMRTPAGAEERTVTEKLRRPMAPAPVVEFFEKEVGEDVALLVGYSPALVADLKTLGEGDWEVKYGEAGKGSFVNRYRKFIILDSSLQHQPERYVQVLAHEVGHAMHPYKEDTSSKVAYLKTRLEDEAAATMNTLRTQREILANQGSDIGVGGSMSRAYNAAYDKFLQDGDVAACRELIATTFGNEVTSNTGQTYADYYGDWYDETYASK</sequence>
<reference evidence="1 2" key="1">
    <citation type="submission" date="2021-11" db="EMBL/GenBank/DDBJ databases">
        <authorList>
            <person name="Oh E.-T."/>
            <person name="Kim S.-B."/>
        </authorList>
    </citation>
    <scope>NUCLEOTIDE SEQUENCE [LARGE SCALE GENOMIC DNA]</scope>
    <source>
        <strain evidence="1 2">MMS20-SJTR3</strain>
    </source>
</reference>
<evidence type="ECO:0000313" key="1">
    <source>
        <dbReference type="EMBL" id="MCC8392162.1"/>
    </source>
</evidence>
<keyword evidence="2" id="KW-1185">Reference proteome</keyword>